<proteinExistence type="predicted"/>
<name>A0ABT7L615_9BACI</name>
<reference evidence="2 3" key="1">
    <citation type="submission" date="2023-06" db="EMBL/GenBank/DDBJ databases">
        <title>Aquibacillus rhizosphaerae LR5S19.</title>
        <authorList>
            <person name="Sun J.-Q."/>
        </authorList>
    </citation>
    <scope>NUCLEOTIDE SEQUENCE [LARGE SCALE GENOMIC DNA]</scope>
    <source>
        <strain evidence="2 3">LR5S19</strain>
    </source>
</reference>
<comment type="caution">
    <text evidence="2">The sequence shown here is derived from an EMBL/GenBank/DDBJ whole genome shotgun (WGS) entry which is preliminary data.</text>
</comment>
<dbReference type="EMBL" id="JASTZU010000038">
    <property type="protein sequence ID" value="MDL4841308.1"/>
    <property type="molecule type" value="Genomic_DNA"/>
</dbReference>
<evidence type="ECO:0000256" key="1">
    <source>
        <dbReference type="SAM" id="MobiDB-lite"/>
    </source>
</evidence>
<dbReference type="Pfam" id="PF09963">
    <property type="entry name" value="DUF2197"/>
    <property type="match status" value="1"/>
</dbReference>
<feature type="compositionally biased region" description="Basic residues" evidence="1">
    <location>
        <begin position="46"/>
        <end position="59"/>
    </location>
</feature>
<dbReference type="RefSeq" id="WP_285932533.1">
    <property type="nucleotide sequence ID" value="NZ_JASTZU010000038.1"/>
</dbReference>
<evidence type="ECO:0000313" key="2">
    <source>
        <dbReference type="EMBL" id="MDL4841308.1"/>
    </source>
</evidence>
<sequence>MRVKCVLCDSVDNINSNSPQAKRLRNRRIHIYMCPTCDERIGEKTKQRHATGKFRLHKEKKQENHLI</sequence>
<feature type="region of interest" description="Disordered" evidence="1">
    <location>
        <begin position="45"/>
        <end position="67"/>
    </location>
</feature>
<accession>A0ABT7L615</accession>
<gene>
    <name evidence="2" type="ORF">QQS35_12730</name>
</gene>
<keyword evidence="3" id="KW-1185">Reference proteome</keyword>
<organism evidence="2 3">
    <name type="scientific">Aquibacillus rhizosphaerae</name>
    <dbReference type="NCBI Taxonomy" id="3051431"/>
    <lineage>
        <taxon>Bacteria</taxon>
        <taxon>Bacillati</taxon>
        <taxon>Bacillota</taxon>
        <taxon>Bacilli</taxon>
        <taxon>Bacillales</taxon>
        <taxon>Bacillaceae</taxon>
        <taxon>Aquibacillus</taxon>
    </lineage>
</organism>
<dbReference type="Proteomes" id="UP001235343">
    <property type="component" value="Unassembled WGS sequence"/>
</dbReference>
<protein>
    <submittedName>
        <fullName evidence="2">YlaI family protein</fullName>
    </submittedName>
</protein>
<dbReference type="InterPro" id="IPR019241">
    <property type="entry name" value="DUF2197"/>
</dbReference>
<evidence type="ECO:0000313" key="3">
    <source>
        <dbReference type="Proteomes" id="UP001235343"/>
    </source>
</evidence>